<evidence type="ECO:0000256" key="9">
    <source>
        <dbReference type="ARBA" id="ARBA00022917"/>
    </source>
</evidence>
<keyword evidence="9" id="KW-0648">Protein biosynthesis</keyword>
<dbReference type="SUPFAM" id="SSF48019">
    <property type="entry name" value="post-AAA+ oligomerization domain-like"/>
    <property type="match status" value="1"/>
</dbReference>
<dbReference type="InterPro" id="IPR024675">
    <property type="entry name" value="eIF3g_N"/>
</dbReference>
<organism evidence="14 15">
    <name type="scientific">Mesorhabditis spiculigera</name>
    <dbReference type="NCBI Taxonomy" id="96644"/>
    <lineage>
        <taxon>Eukaryota</taxon>
        <taxon>Metazoa</taxon>
        <taxon>Ecdysozoa</taxon>
        <taxon>Nematoda</taxon>
        <taxon>Chromadorea</taxon>
        <taxon>Rhabditida</taxon>
        <taxon>Rhabditina</taxon>
        <taxon>Rhabditomorpha</taxon>
        <taxon>Rhabditoidea</taxon>
        <taxon>Rhabditidae</taxon>
        <taxon>Mesorhabditinae</taxon>
        <taxon>Mesorhabditis</taxon>
    </lineage>
</organism>
<evidence type="ECO:0000259" key="13">
    <source>
        <dbReference type="PROSITE" id="PS50102"/>
    </source>
</evidence>
<dbReference type="GO" id="GO:0005524">
    <property type="term" value="F:ATP binding"/>
    <property type="evidence" value="ECO:0007669"/>
    <property type="project" value="UniProtKB-KW"/>
</dbReference>
<dbReference type="InterPro" id="IPR034240">
    <property type="entry name" value="eIF3G_RRM"/>
</dbReference>
<dbReference type="GO" id="GO:0006260">
    <property type="term" value="P:DNA replication"/>
    <property type="evidence" value="ECO:0007669"/>
    <property type="project" value="UniProtKB-KW"/>
</dbReference>
<evidence type="ECO:0000256" key="7">
    <source>
        <dbReference type="ARBA" id="ARBA00022840"/>
    </source>
</evidence>
<keyword evidence="4" id="KW-0396">Initiation factor</keyword>
<dbReference type="EMBL" id="CATQJA010002652">
    <property type="protein sequence ID" value="CAJ0577954.1"/>
    <property type="molecule type" value="Genomic_DNA"/>
</dbReference>
<evidence type="ECO:0000256" key="3">
    <source>
        <dbReference type="ARBA" id="ARBA00022490"/>
    </source>
</evidence>
<protein>
    <recommendedName>
        <fullName evidence="13">RRM domain-containing protein</fullName>
    </recommendedName>
</protein>
<comment type="subcellular location">
    <subcellularLocation>
        <location evidence="1">Nucleus</location>
    </subcellularLocation>
</comment>
<dbReference type="Gene3D" id="3.30.70.330">
    <property type="match status" value="1"/>
</dbReference>
<dbReference type="CDD" id="cd12408">
    <property type="entry name" value="RRM_eIF3G_like"/>
    <property type="match status" value="1"/>
</dbReference>
<dbReference type="Pfam" id="PF12353">
    <property type="entry name" value="eIF3g"/>
    <property type="match status" value="1"/>
</dbReference>
<dbReference type="GO" id="GO:0003723">
    <property type="term" value="F:RNA binding"/>
    <property type="evidence" value="ECO:0007669"/>
    <property type="project" value="UniProtKB-UniRule"/>
</dbReference>
<dbReference type="FunFam" id="1.20.272.10:FF:000004">
    <property type="entry name" value="Replication factor C subunit 5"/>
    <property type="match status" value="1"/>
</dbReference>
<comment type="similarity">
    <text evidence="2">Belongs to the activator 1 small subunits family.</text>
</comment>
<dbReference type="GO" id="GO:0005634">
    <property type="term" value="C:nucleus"/>
    <property type="evidence" value="ECO:0007669"/>
    <property type="project" value="UniProtKB-SubCell"/>
</dbReference>
<evidence type="ECO:0000256" key="1">
    <source>
        <dbReference type="ARBA" id="ARBA00004123"/>
    </source>
</evidence>
<evidence type="ECO:0000256" key="6">
    <source>
        <dbReference type="ARBA" id="ARBA00022741"/>
    </source>
</evidence>
<evidence type="ECO:0000256" key="10">
    <source>
        <dbReference type="ARBA" id="ARBA00023242"/>
    </source>
</evidence>
<dbReference type="SUPFAM" id="SSF54928">
    <property type="entry name" value="RNA-binding domain, RBD"/>
    <property type="match status" value="1"/>
</dbReference>
<evidence type="ECO:0000313" key="14">
    <source>
        <dbReference type="EMBL" id="CAJ0577954.1"/>
    </source>
</evidence>
<evidence type="ECO:0000256" key="2">
    <source>
        <dbReference type="ARBA" id="ARBA00005378"/>
    </source>
</evidence>
<dbReference type="PROSITE" id="PS50102">
    <property type="entry name" value="RRM"/>
    <property type="match status" value="1"/>
</dbReference>
<gene>
    <name evidence="14" type="ORF">MSPICULIGERA_LOCUS16218</name>
</gene>
<dbReference type="CDD" id="cd12933">
    <property type="entry name" value="eIF3G"/>
    <property type="match status" value="1"/>
</dbReference>
<name>A0AA36G3C0_9BILA</name>
<dbReference type="InterPro" id="IPR012677">
    <property type="entry name" value="Nucleotide-bd_a/b_plait_sf"/>
</dbReference>
<dbReference type="InterPro" id="IPR017334">
    <property type="entry name" value="eIF3_g"/>
</dbReference>
<proteinExistence type="inferred from homology"/>
<dbReference type="PANTHER" id="PTHR10352">
    <property type="entry name" value="EUKARYOTIC TRANSLATION INITIATION FACTOR 3 SUBUNIT G"/>
    <property type="match status" value="1"/>
</dbReference>
<evidence type="ECO:0000256" key="12">
    <source>
        <dbReference type="SAM" id="MobiDB-lite"/>
    </source>
</evidence>
<dbReference type="InterPro" id="IPR035979">
    <property type="entry name" value="RBD_domain_sf"/>
</dbReference>
<dbReference type="InterPro" id="IPR000504">
    <property type="entry name" value="RRM_dom"/>
</dbReference>
<feature type="domain" description="RRM" evidence="13">
    <location>
        <begin position="308"/>
        <end position="386"/>
    </location>
</feature>
<feature type="compositionally biased region" description="Basic and acidic residues" evidence="12">
    <location>
        <begin position="296"/>
        <end position="306"/>
    </location>
</feature>
<dbReference type="Pfam" id="PF08542">
    <property type="entry name" value="Rep_fac_C"/>
    <property type="match status" value="1"/>
</dbReference>
<dbReference type="GO" id="GO:0003677">
    <property type="term" value="F:DNA binding"/>
    <property type="evidence" value="ECO:0007669"/>
    <property type="project" value="InterPro"/>
</dbReference>
<dbReference type="InterPro" id="IPR013748">
    <property type="entry name" value="Rep_factorC_C"/>
</dbReference>
<keyword evidence="7" id="KW-0067">ATP-binding</keyword>
<keyword evidence="15" id="KW-1185">Reference proteome</keyword>
<dbReference type="Gene3D" id="1.20.272.10">
    <property type="match status" value="1"/>
</dbReference>
<keyword evidence="5" id="KW-0235">DNA replication</keyword>
<dbReference type="GO" id="GO:0003743">
    <property type="term" value="F:translation initiation factor activity"/>
    <property type="evidence" value="ECO:0007669"/>
    <property type="project" value="UniProtKB-KW"/>
</dbReference>
<sequence>MRRALNVLQSATLIYDVDDEEAIYKAVAQPTPAHIRDIFKVLLNDTLADCCRKLQAECVSKSIAVVDIIKRLHDAVFELDMPPQVHIEILMALADVEKRLSIGGSEKVQLAGLCAAFMQKMIITRLPLPVISKIPTHLVIFACLYDFSRRTVRDGIKTVTEMIREDGNNYKVVTQFKVIKKKVPKVVAERKHWKKFGASEHDPAGPHISTTFVAEEVEMQFVRNRAGEQVLDVQEEKQAAKTTAREHCRLCKGHDHWSSHCPYKEMYQTEEDQAAEAADKAAGPGAPGRYLAPGMRGDRVDQRRSDENTCRVTNLPQEIDEQELRAVFQKIGRVQRVFIARDKVHNLPKGFAFVTYEMQQDAERAIKELNGSFFEHMVMRVEWTNPKN</sequence>
<evidence type="ECO:0000313" key="15">
    <source>
        <dbReference type="Proteomes" id="UP001177023"/>
    </source>
</evidence>
<dbReference type="AlphaFoldDB" id="A0AA36G3C0"/>
<dbReference type="Proteomes" id="UP001177023">
    <property type="component" value="Unassembled WGS sequence"/>
</dbReference>
<evidence type="ECO:0000256" key="4">
    <source>
        <dbReference type="ARBA" id="ARBA00022540"/>
    </source>
</evidence>
<evidence type="ECO:0000256" key="5">
    <source>
        <dbReference type="ARBA" id="ARBA00022705"/>
    </source>
</evidence>
<keyword evidence="3" id="KW-0963">Cytoplasm</keyword>
<keyword evidence="6" id="KW-0547">Nucleotide-binding</keyword>
<feature type="non-terminal residue" evidence="14">
    <location>
        <position position="1"/>
    </location>
</feature>
<comment type="caution">
    <text evidence="14">The sequence shown here is derived from an EMBL/GenBank/DDBJ whole genome shotgun (WGS) entry which is preliminary data.</text>
</comment>
<dbReference type="Pfam" id="PF00076">
    <property type="entry name" value="RRM_1"/>
    <property type="match status" value="1"/>
</dbReference>
<evidence type="ECO:0000256" key="11">
    <source>
        <dbReference type="PROSITE-ProRule" id="PRU00176"/>
    </source>
</evidence>
<dbReference type="GO" id="GO:0005852">
    <property type="term" value="C:eukaryotic translation initiation factor 3 complex"/>
    <property type="evidence" value="ECO:0007669"/>
    <property type="project" value="InterPro"/>
</dbReference>
<reference evidence="14" key="1">
    <citation type="submission" date="2023-06" db="EMBL/GenBank/DDBJ databases">
        <authorList>
            <person name="Delattre M."/>
        </authorList>
    </citation>
    <scope>NUCLEOTIDE SEQUENCE</scope>
    <source>
        <strain evidence="14">AF72</strain>
    </source>
</reference>
<evidence type="ECO:0000256" key="8">
    <source>
        <dbReference type="ARBA" id="ARBA00022884"/>
    </source>
</evidence>
<accession>A0AA36G3C0</accession>
<dbReference type="HAMAP" id="MF_03006">
    <property type="entry name" value="eIF3g"/>
    <property type="match status" value="1"/>
</dbReference>
<dbReference type="InterPro" id="IPR008921">
    <property type="entry name" value="DNA_pol3_clamp-load_cplx_C"/>
</dbReference>
<feature type="region of interest" description="Disordered" evidence="12">
    <location>
        <begin position="272"/>
        <end position="306"/>
    </location>
</feature>
<dbReference type="SMART" id="SM00360">
    <property type="entry name" value="RRM"/>
    <property type="match status" value="1"/>
</dbReference>
<keyword evidence="8 11" id="KW-0694">RNA-binding</keyword>
<keyword evidence="10" id="KW-0539">Nucleus</keyword>